<dbReference type="EMBL" id="ML976616">
    <property type="protein sequence ID" value="KAF1844538.1"/>
    <property type="molecule type" value="Genomic_DNA"/>
</dbReference>
<dbReference type="AlphaFoldDB" id="A0A9P4L7V4"/>
<dbReference type="Pfam" id="PF07687">
    <property type="entry name" value="M20_dimer"/>
    <property type="match status" value="1"/>
</dbReference>
<dbReference type="InterPro" id="IPR002933">
    <property type="entry name" value="Peptidase_M20"/>
</dbReference>
<evidence type="ECO:0000313" key="5">
    <source>
        <dbReference type="Proteomes" id="UP000800039"/>
    </source>
</evidence>
<dbReference type="InterPro" id="IPR036264">
    <property type="entry name" value="Bact_exopeptidase_dim_dom"/>
</dbReference>
<dbReference type="Gene3D" id="3.40.630.10">
    <property type="entry name" value="Zn peptidases"/>
    <property type="match status" value="1"/>
</dbReference>
<dbReference type="RefSeq" id="XP_040787101.1">
    <property type="nucleotide sequence ID" value="XM_040933189.1"/>
</dbReference>
<dbReference type="CDD" id="cd03884">
    <property type="entry name" value="M20_bAS"/>
    <property type="match status" value="1"/>
</dbReference>
<dbReference type="InterPro" id="IPR010158">
    <property type="entry name" value="Amidase_Cbmase"/>
</dbReference>
<dbReference type="InterPro" id="IPR011650">
    <property type="entry name" value="Peptidase_M20_dimer"/>
</dbReference>
<dbReference type="Proteomes" id="UP000800039">
    <property type="component" value="Unassembled WGS sequence"/>
</dbReference>
<dbReference type="OrthoDB" id="4676at2759"/>
<dbReference type="SUPFAM" id="SSF55031">
    <property type="entry name" value="Bacterial exopeptidase dimerisation domain"/>
    <property type="match status" value="1"/>
</dbReference>
<evidence type="ECO:0000256" key="2">
    <source>
        <dbReference type="ARBA" id="ARBA00022801"/>
    </source>
</evidence>
<keyword evidence="5" id="KW-1185">Reference proteome</keyword>
<evidence type="ECO:0000259" key="3">
    <source>
        <dbReference type="Pfam" id="PF07687"/>
    </source>
</evidence>
<dbReference type="PANTHER" id="PTHR32494:SF20">
    <property type="entry name" value="PEPTIDASE M20 DIMERISATION DOMAIN-CONTAINING PROTEIN"/>
    <property type="match status" value="1"/>
</dbReference>
<dbReference type="PIRSF" id="PIRSF001235">
    <property type="entry name" value="Amidase_carbamoylase"/>
    <property type="match status" value="1"/>
</dbReference>
<dbReference type="Gene3D" id="3.30.70.360">
    <property type="match status" value="1"/>
</dbReference>
<gene>
    <name evidence="4" type="ORF">K460DRAFT_365491</name>
</gene>
<dbReference type="NCBIfam" id="TIGR01879">
    <property type="entry name" value="hydantase"/>
    <property type="match status" value="1"/>
</dbReference>
<accession>A0A9P4L7V4</accession>
<reference evidence="4" key="1">
    <citation type="submission" date="2020-01" db="EMBL/GenBank/DDBJ databases">
        <authorList>
            <consortium name="DOE Joint Genome Institute"/>
            <person name="Haridas S."/>
            <person name="Albert R."/>
            <person name="Binder M."/>
            <person name="Bloem J."/>
            <person name="Labutti K."/>
            <person name="Salamov A."/>
            <person name="Andreopoulos B."/>
            <person name="Baker S.E."/>
            <person name="Barry K."/>
            <person name="Bills G."/>
            <person name="Bluhm B.H."/>
            <person name="Cannon C."/>
            <person name="Castanera R."/>
            <person name="Culley D.E."/>
            <person name="Daum C."/>
            <person name="Ezra D."/>
            <person name="Gonzalez J.B."/>
            <person name="Henrissat B."/>
            <person name="Kuo A."/>
            <person name="Liang C."/>
            <person name="Lipzen A."/>
            <person name="Lutzoni F."/>
            <person name="Magnuson J."/>
            <person name="Mondo S."/>
            <person name="Nolan M."/>
            <person name="Ohm R."/>
            <person name="Pangilinan J."/>
            <person name="Park H.-J."/>
            <person name="Ramirez L."/>
            <person name="Alfaro M."/>
            <person name="Sun H."/>
            <person name="Tritt A."/>
            <person name="Yoshinaga Y."/>
            <person name="Zwiers L.-H."/>
            <person name="Turgeon B.G."/>
            <person name="Goodwin S.B."/>
            <person name="Spatafora J.W."/>
            <person name="Crous P.W."/>
            <person name="Grigoriev I.V."/>
        </authorList>
    </citation>
    <scope>NUCLEOTIDE SEQUENCE</scope>
    <source>
        <strain evidence="4">CBS 394.84</strain>
    </source>
</reference>
<dbReference type="GO" id="GO:0016813">
    <property type="term" value="F:hydrolase activity, acting on carbon-nitrogen (but not peptide) bonds, in linear amidines"/>
    <property type="evidence" value="ECO:0007669"/>
    <property type="project" value="InterPro"/>
</dbReference>
<protein>
    <submittedName>
        <fullName evidence="4">Amidase</fullName>
    </submittedName>
</protein>
<dbReference type="GeneID" id="63850440"/>
<keyword evidence="2" id="KW-0378">Hydrolase</keyword>
<evidence type="ECO:0000313" key="4">
    <source>
        <dbReference type="EMBL" id="KAF1844538.1"/>
    </source>
</evidence>
<sequence length="427" mass="46589">MASSSFQINGDRLNSTLQSTCTQWGALSTGTGMCRLTLTQEDKQVRDWLVTECKSLGCEVKVDQMGNIFAIRPGTAEDRSPIAMGSHLDTQPAGGRYDGILGVQAALEVLRTLRDNNVETYCPIALVDWTNEEGARFPGAMMASGVWSTKSSTSLDACWDVKDKEGIRMKDALDHIGYLGNTPCDYRANGFECHFELHIEQGPILEKERKSVGIVTSVQGMKWFAVRVNGVEGHSGTTLMPGRSDALVTSSRLITAVRDTALKTKLGVATVGMINSDTSSQATIPAGVNFIIDVRCSTDEMVDQLVIAMFKAFDDIVVEENNGTSYKIERSWGLPESEFHSHCIDAVRTSAVSQVGEEQIMQMKSRAGHDSAWTSRVCPTSMIFVPSKEGVSHNPNEYTSPEHCVLGAQILLGAVLIYDDKVKHGKH</sequence>
<name>A0A9P4L7V4_9PLEO</name>
<organism evidence="4 5">
    <name type="scientific">Cucurbitaria berberidis CBS 394.84</name>
    <dbReference type="NCBI Taxonomy" id="1168544"/>
    <lineage>
        <taxon>Eukaryota</taxon>
        <taxon>Fungi</taxon>
        <taxon>Dikarya</taxon>
        <taxon>Ascomycota</taxon>
        <taxon>Pezizomycotina</taxon>
        <taxon>Dothideomycetes</taxon>
        <taxon>Pleosporomycetidae</taxon>
        <taxon>Pleosporales</taxon>
        <taxon>Pleosporineae</taxon>
        <taxon>Cucurbitariaceae</taxon>
        <taxon>Cucurbitaria</taxon>
    </lineage>
</organism>
<comment type="similarity">
    <text evidence="1">Belongs to the peptidase M20A family.</text>
</comment>
<proteinExistence type="inferred from homology"/>
<dbReference type="PANTHER" id="PTHR32494">
    <property type="entry name" value="ALLANTOATE DEIMINASE-RELATED"/>
    <property type="match status" value="1"/>
</dbReference>
<dbReference type="SUPFAM" id="SSF53187">
    <property type="entry name" value="Zn-dependent exopeptidases"/>
    <property type="match status" value="1"/>
</dbReference>
<dbReference type="Pfam" id="PF01546">
    <property type="entry name" value="Peptidase_M20"/>
    <property type="match status" value="1"/>
</dbReference>
<comment type="caution">
    <text evidence="4">The sequence shown here is derived from an EMBL/GenBank/DDBJ whole genome shotgun (WGS) entry which is preliminary data.</text>
</comment>
<feature type="domain" description="Peptidase M20 dimerisation" evidence="3">
    <location>
        <begin position="218"/>
        <end position="316"/>
    </location>
</feature>
<evidence type="ECO:0000256" key="1">
    <source>
        <dbReference type="ARBA" id="ARBA00006247"/>
    </source>
</evidence>